<dbReference type="STRING" id="933852.A0A0C3AYU1"/>
<dbReference type="SMART" id="SM00487">
    <property type="entry name" value="DEXDc"/>
    <property type="match status" value="1"/>
</dbReference>
<keyword evidence="5 7" id="KW-0694">RNA-binding</keyword>
<dbReference type="InterPro" id="IPR014001">
    <property type="entry name" value="Helicase_ATP-bd"/>
</dbReference>
<gene>
    <name evidence="11" type="ORF">M408DRAFT_328559</name>
</gene>
<evidence type="ECO:0000259" key="9">
    <source>
        <dbReference type="PROSITE" id="PS51192"/>
    </source>
</evidence>
<evidence type="ECO:0000259" key="10">
    <source>
        <dbReference type="PROSITE" id="PS51194"/>
    </source>
</evidence>
<dbReference type="PROSITE" id="PS51194">
    <property type="entry name" value="HELICASE_CTER"/>
    <property type="match status" value="1"/>
</dbReference>
<keyword evidence="3 6" id="KW-0347">Helicase</keyword>
<evidence type="ECO:0000256" key="1">
    <source>
        <dbReference type="ARBA" id="ARBA00022741"/>
    </source>
</evidence>
<dbReference type="InterPro" id="IPR027417">
    <property type="entry name" value="P-loop_NTPase"/>
</dbReference>
<dbReference type="GO" id="GO:0005524">
    <property type="term" value="F:ATP binding"/>
    <property type="evidence" value="ECO:0007669"/>
    <property type="project" value="UniProtKB-UniRule"/>
</dbReference>
<feature type="region of interest" description="Disordered" evidence="8">
    <location>
        <begin position="55"/>
        <end position="94"/>
    </location>
</feature>
<dbReference type="AlphaFoldDB" id="A0A0C3AYU1"/>
<dbReference type="SMART" id="SM00490">
    <property type="entry name" value="HELICc"/>
    <property type="match status" value="1"/>
</dbReference>
<dbReference type="GO" id="GO:0003723">
    <property type="term" value="F:RNA binding"/>
    <property type="evidence" value="ECO:0007669"/>
    <property type="project" value="UniProtKB-UniRule"/>
</dbReference>
<dbReference type="PROSITE" id="PS00039">
    <property type="entry name" value="DEAD_ATP_HELICASE"/>
    <property type="match status" value="1"/>
</dbReference>
<dbReference type="GO" id="GO:0003724">
    <property type="term" value="F:RNA helicase activity"/>
    <property type="evidence" value="ECO:0007669"/>
    <property type="project" value="UniProtKB-EC"/>
</dbReference>
<evidence type="ECO:0000256" key="2">
    <source>
        <dbReference type="ARBA" id="ARBA00022801"/>
    </source>
</evidence>
<proteinExistence type="inferred from homology"/>
<protein>
    <recommendedName>
        <fullName evidence="7">ATP-dependent RNA helicase</fullName>
        <ecNumber evidence="7">3.6.4.13</ecNumber>
    </recommendedName>
</protein>
<organism evidence="11 12">
    <name type="scientific">Serendipita vermifera MAFF 305830</name>
    <dbReference type="NCBI Taxonomy" id="933852"/>
    <lineage>
        <taxon>Eukaryota</taxon>
        <taxon>Fungi</taxon>
        <taxon>Dikarya</taxon>
        <taxon>Basidiomycota</taxon>
        <taxon>Agaricomycotina</taxon>
        <taxon>Agaricomycetes</taxon>
        <taxon>Sebacinales</taxon>
        <taxon>Serendipitaceae</taxon>
        <taxon>Serendipita</taxon>
    </lineage>
</organism>
<evidence type="ECO:0000256" key="3">
    <source>
        <dbReference type="ARBA" id="ARBA00022806"/>
    </source>
</evidence>
<keyword evidence="2 6" id="KW-0378">Hydrolase</keyword>
<evidence type="ECO:0000256" key="4">
    <source>
        <dbReference type="ARBA" id="ARBA00022840"/>
    </source>
</evidence>
<evidence type="ECO:0000256" key="7">
    <source>
        <dbReference type="RuleBase" id="RU365068"/>
    </source>
</evidence>
<dbReference type="PANTHER" id="PTHR24031">
    <property type="entry name" value="RNA HELICASE"/>
    <property type="match status" value="1"/>
</dbReference>
<dbReference type="InterPro" id="IPR001650">
    <property type="entry name" value="Helicase_C-like"/>
</dbReference>
<feature type="domain" description="Helicase ATP-binding" evidence="9">
    <location>
        <begin position="130"/>
        <end position="308"/>
    </location>
</feature>
<keyword evidence="1 6" id="KW-0547">Nucleotide-binding</keyword>
<dbReference type="EMBL" id="KN824287">
    <property type="protein sequence ID" value="KIM29695.1"/>
    <property type="molecule type" value="Genomic_DNA"/>
</dbReference>
<evidence type="ECO:0000313" key="11">
    <source>
        <dbReference type="EMBL" id="KIM29695.1"/>
    </source>
</evidence>
<dbReference type="Proteomes" id="UP000054097">
    <property type="component" value="Unassembled WGS sequence"/>
</dbReference>
<feature type="region of interest" description="Disordered" evidence="8">
    <location>
        <begin position="1"/>
        <end position="41"/>
    </location>
</feature>
<comment type="catalytic activity">
    <reaction evidence="7">
        <text>ATP + H2O = ADP + phosphate + H(+)</text>
        <dbReference type="Rhea" id="RHEA:13065"/>
        <dbReference type="ChEBI" id="CHEBI:15377"/>
        <dbReference type="ChEBI" id="CHEBI:15378"/>
        <dbReference type="ChEBI" id="CHEBI:30616"/>
        <dbReference type="ChEBI" id="CHEBI:43474"/>
        <dbReference type="ChEBI" id="CHEBI:456216"/>
        <dbReference type="EC" id="3.6.4.13"/>
    </reaction>
</comment>
<evidence type="ECO:0000313" key="12">
    <source>
        <dbReference type="Proteomes" id="UP000054097"/>
    </source>
</evidence>
<evidence type="ECO:0000256" key="8">
    <source>
        <dbReference type="SAM" id="MobiDB-lite"/>
    </source>
</evidence>
<name>A0A0C3AYU1_SERVB</name>
<feature type="domain" description="Helicase C-terminal" evidence="10">
    <location>
        <begin position="322"/>
        <end position="505"/>
    </location>
</feature>
<reference evidence="12" key="2">
    <citation type="submission" date="2015-01" db="EMBL/GenBank/DDBJ databases">
        <title>Evolutionary Origins and Diversification of the Mycorrhizal Mutualists.</title>
        <authorList>
            <consortium name="DOE Joint Genome Institute"/>
            <consortium name="Mycorrhizal Genomics Consortium"/>
            <person name="Kohler A."/>
            <person name="Kuo A."/>
            <person name="Nagy L.G."/>
            <person name="Floudas D."/>
            <person name="Copeland A."/>
            <person name="Barry K.W."/>
            <person name="Cichocki N."/>
            <person name="Veneault-Fourrey C."/>
            <person name="LaButti K."/>
            <person name="Lindquist E.A."/>
            <person name="Lipzen A."/>
            <person name="Lundell T."/>
            <person name="Morin E."/>
            <person name="Murat C."/>
            <person name="Riley R."/>
            <person name="Ohm R."/>
            <person name="Sun H."/>
            <person name="Tunlid A."/>
            <person name="Henrissat B."/>
            <person name="Grigoriev I.V."/>
            <person name="Hibbett D.S."/>
            <person name="Martin F."/>
        </authorList>
    </citation>
    <scope>NUCLEOTIDE SEQUENCE [LARGE SCALE GENOMIC DNA]</scope>
    <source>
        <strain evidence="12">MAFF 305830</strain>
    </source>
</reference>
<dbReference type="HOGENOM" id="CLU_003041_26_6_1"/>
<dbReference type="InterPro" id="IPR011545">
    <property type="entry name" value="DEAD/DEAH_box_helicase_dom"/>
</dbReference>
<dbReference type="Pfam" id="PF00270">
    <property type="entry name" value="DEAD"/>
    <property type="match status" value="1"/>
</dbReference>
<dbReference type="Pfam" id="PF00271">
    <property type="entry name" value="Helicase_C"/>
    <property type="match status" value="1"/>
</dbReference>
<accession>A0A0C3AYU1</accession>
<comment type="similarity">
    <text evidence="6">Belongs to the DEAD box helicase family.</text>
</comment>
<feature type="compositionally biased region" description="Polar residues" evidence="8">
    <location>
        <begin position="20"/>
        <end position="35"/>
    </location>
</feature>
<dbReference type="InterPro" id="IPR000629">
    <property type="entry name" value="RNA-helicase_DEAD-box_CS"/>
</dbReference>
<keyword evidence="4 6" id="KW-0067">ATP-binding</keyword>
<dbReference type="PROSITE" id="PS51192">
    <property type="entry name" value="HELICASE_ATP_BIND_1"/>
    <property type="match status" value="1"/>
</dbReference>
<reference evidence="11 12" key="1">
    <citation type="submission" date="2014-04" db="EMBL/GenBank/DDBJ databases">
        <authorList>
            <consortium name="DOE Joint Genome Institute"/>
            <person name="Kuo A."/>
            <person name="Zuccaro A."/>
            <person name="Kohler A."/>
            <person name="Nagy L.G."/>
            <person name="Floudas D."/>
            <person name="Copeland A."/>
            <person name="Barry K.W."/>
            <person name="Cichocki N."/>
            <person name="Veneault-Fourrey C."/>
            <person name="LaButti K."/>
            <person name="Lindquist E.A."/>
            <person name="Lipzen A."/>
            <person name="Lundell T."/>
            <person name="Morin E."/>
            <person name="Murat C."/>
            <person name="Sun H."/>
            <person name="Tunlid A."/>
            <person name="Henrissat B."/>
            <person name="Grigoriev I.V."/>
            <person name="Hibbett D.S."/>
            <person name="Martin F."/>
            <person name="Nordberg H.P."/>
            <person name="Cantor M.N."/>
            <person name="Hua S.X."/>
        </authorList>
    </citation>
    <scope>NUCLEOTIDE SEQUENCE [LARGE SCALE GENOMIC DNA]</scope>
    <source>
        <strain evidence="11 12">MAFF 305830</strain>
    </source>
</reference>
<comment type="domain">
    <text evidence="7">The Q motif is unique to and characteristic of the DEAD box family of RNA helicases and controls ATP binding and hydrolysis.</text>
</comment>
<evidence type="ECO:0000256" key="5">
    <source>
        <dbReference type="ARBA" id="ARBA00022884"/>
    </source>
</evidence>
<evidence type="ECO:0000256" key="6">
    <source>
        <dbReference type="RuleBase" id="RU000492"/>
    </source>
</evidence>
<dbReference type="OrthoDB" id="193716at2759"/>
<dbReference type="CDD" id="cd18787">
    <property type="entry name" value="SF2_C_DEAD"/>
    <property type="match status" value="1"/>
</dbReference>
<keyword evidence="12" id="KW-1185">Reference proteome</keyword>
<dbReference type="SUPFAM" id="SSF52540">
    <property type="entry name" value="P-loop containing nucleoside triphosphate hydrolases"/>
    <property type="match status" value="1"/>
</dbReference>
<comment type="function">
    <text evidence="7">RNA helicase.</text>
</comment>
<dbReference type="EC" id="3.6.4.13" evidence="7"/>
<dbReference type="Gene3D" id="3.40.50.300">
    <property type="entry name" value="P-loop containing nucleotide triphosphate hydrolases"/>
    <property type="match status" value="2"/>
</dbReference>
<dbReference type="GO" id="GO:0016787">
    <property type="term" value="F:hydrolase activity"/>
    <property type="evidence" value="ECO:0007669"/>
    <property type="project" value="UniProtKB-KW"/>
</dbReference>
<sequence length="589" mass="65052">MSRALPSRGIYTPPNRRRQGASTRSVPSQRGTDTNPPKRVTEETIDLLGSIRAASTSTATVSSPHENFVQRPKRQPDSPINISRPASRPVSPTGISQTRFMDFVDQGKISKSLLSKIPYEFCTEVQAQTIEPILSGSDVLARAKTGTGKTLAFLLPAIQRHLLEFNPKHGRPSILVLSPTRELAMQIEKEAQRVMGDSIWKSQVVVGGTNVNSEVLKLKGRCDLLVATPGRLLDHLQNYGLKFEHLRCLVLDEADRLLDQGFRRDLEKISKILSGESPATRQALLFSATISPDVQQIAQLYLSPKHAFISTVKESDDSTHEHVAQEFILLETEWHLPMLAKFMVDSTQKNPNTKVICFFTTARATALAAAALGKLKLPLPIYEIHSRKSQSQRTKATQQFTEASSGILMSSDVTARGIDIPGITTVIQVGMPMNPEQYIHRLGRTARAGKTGSGLLILAPWEQRFLAHKDLRTVPIKEANISGEAMTPSLMPWRDNLNKAMLSLDDKTRCTAYQAMLGYYSGNLKAMGLSQSSLTLIVNEYAKATLRWKLDVTGKEGLPPILRRTAGKMSLSTETKAQLNLVAQLPFTE</sequence>